<dbReference type="InterPro" id="IPR009057">
    <property type="entry name" value="Homeodomain-like_sf"/>
</dbReference>
<sequence>MYSLAMEKPPLPMHARRRELGEVSRQNILDVASRLMSERGYDGTSMSALSRETGLPSSSIYWHFGSKEGVLAAVMERGADDFFSSFPDPGDEDEAPAEKLRCFVRSTGAWLLEESRNGQFLQLQLRFRLGRSGPLAAKFSGIADAGLRKSIAYMKAWIAYAYASEGADAAERVAEETARFGVAMMDGVFLMAYGDEDVDSERMVDDAAEALVSRVEARLAALKAPGGR</sequence>
<organism evidence="4 5">
    <name type="scientific">Zhihengliuella salsuginis</name>
    <dbReference type="NCBI Taxonomy" id="578222"/>
    <lineage>
        <taxon>Bacteria</taxon>
        <taxon>Bacillati</taxon>
        <taxon>Actinomycetota</taxon>
        <taxon>Actinomycetes</taxon>
        <taxon>Micrococcales</taxon>
        <taxon>Micrococcaceae</taxon>
        <taxon>Zhihengliuella</taxon>
    </lineage>
</organism>
<feature type="domain" description="HTH tetR-type" evidence="3">
    <location>
        <begin position="22"/>
        <end position="82"/>
    </location>
</feature>
<evidence type="ECO:0000256" key="1">
    <source>
        <dbReference type="ARBA" id="ARBA00023125"/>
    </source>
</evidence>
<protein>
    <submittedName>
        <fullName evidence="4">TetR family transcriptional regulator</fullName>
    </submittedName>
</protein>
<proteinExistence type="predicted"/>
<reference evidence="5" key="1">
    <citation type="journal article" date="2019" name="Int. J. Syst. Evol. Microbiol.">
        <title>The Global Catalogue of Microorganisms (GCM) 10K type strain sequencing project: providing services to taxonomists for standard genome sequencing and annotation.</title>
        <authorList>
            <consortium name="The Broad Institute Genomics Platform"/>
            <consortium name="The Broad Institute Genome Sequencing Center for Infectious Disease"/>
            <person name="Wu L."/>
            <person name="Ma J."/>
        </authorList>
    </citation>
    <scope>NUCLEOTIDE SEQUENCE [LARGE SCALE GENOMIC DNA]</scope>
    <source>
        <strain evidence="5">KCTC 19466</strain>
    </source>
</reference>
<keyword evidence="1 2" id="KW-0238">DNA-binding</keyword>
<evidence type="ECO:0000259" key="3">
    <source>
        <dbReference type="PROSITE" id="PS50977"/>
    </source>
</evidence>
<dbReference type="PRINTS" id="PR00455">
    <property type="entry name" value="HTHTETR"/>
</dbReference>
<dbReference type="InterPro" id="IPR050109">
    <property type="entry name" value="HTH-type_TetR-like_transc_reg"/>
</dbReference>
<evidence type="ECO:0000313" key="5">
    <source>
        <dbReference type="Proteomes" id="UP000642819"/>
    </source>
</evidence>
<name>A0ABQ3GB81_9MICC</name>
<dbReference type="Gene3D" id="1.10.357.10">
    <property type="entry name" value="Tetracycline Repressor, domain 2"/>
    <property type="match status" value="1"/>
</dbReference>
<dbReference type="InterPro" id="IPR001647">
    <property type="entry name" value="HTH_TetR"/>
</dbReference>
<dbReference type="PROSITE" id="PS50977">
    <property type="entry name" value="HTH_TETR_2"/>
    <property type="match status" value="1"/>
</dbReference>
<dbReference type="PANTHER" id="PTHR30055:SF209">
    <property type="entry name" value="POSSIBLE TRANSCRIPTIONAL REGULATORY PROTEIN (PROBABLY TETR-FAMILY)"/>
    <property type="match status" value="1"/>
</dbReference>
<dbReference type="Proteomes" id="UP000642819">
    <property type="component" value="Unassembled WGS sequence"/>
</dbReference>
<evidence type="ECO:0000256" key="2">
    <source>
        <dbReference type="PROSITE-ProRule" id="PRU00335"/>
    </source>
</evidence>
<evidence type="ECO:0000313" key="4">
    <source>
        <dbReference type="EMBL" id="GHD00454.1"/>
    </source>
</evidence>
<feature type="DNA-binding region" description="H-T-H motif" evidence="2">
    <location>
        <begin position="45"/>
        <end position="64"/>
    </location>
</feature>
<keyword evidence="5" id="KW-1185">Reference proteome</keyword>
<dbReference type="Pfam" id="PF00440">
    <property type="entry name" value="TetR_N"/>
    <property type="match status" value="1"/>
</dbReference>
<dbReference type="PANTHER" id="PTHR30055">
    <property type="entry name" value="HTH-TYPE TRANSCRIPTIONAL REGULATOR RUTR"/>
    <property type="match status" value="1"/>
</dbReference>
<comment type="caution">
    <text evidence="4">The sequence shown here is derived from an EMBL/GenBank/DDBJ whole genome shotgun (WGS) entry which is preliminary data.</text>
</comment>
<dbReference type="SUPFAM" id="SSF46689">
    <property type="entry name" value="Homeodomain-like"/>
    <property type="match status" value="1"/>
</dbReference>
<gene>
    <name evidence="4" type="ORF">GCM10008096_03780</name>
</gene>
<accession>A0ABQ3GB81</accession>
<dbReference type="EMBL" id="BMXK01000001">
    <property type="protein sequence ID" value="GHD00454.1"/>
    <property type="molecule type" value="Genomic_DNA"/>
</dbReference>